<feature type="compositionally biased region" description="Low complexity" evidence="2">
    <location>
        <begin position="150"/>
        <end position="168"/>
    </location>
</feature>
<feature type="compositionally biased region" description="Low complexity" evidence="2">
    <location>
        <begin position="56"/>
        <end position="69"/>
    </location>
</feature>
<dbReference type="PROSITE" id="PS50076">
    <property type="entry name" value="DNAJ_2"/>
    <property type="match status" value="1"/>
</dbReference>
<feature type="compositionally biased region" description="Pro residues" evidence="2">
    <location>
        <begin position="85"/>
        <end position="94"/>
    </location>
</feature>
<gene>
    <name evidence="4" type="ORF">SAMN05444354_110221</name>
</gene>
<keyword evidence="1" id="KW-0143">Chaperone</keyword>
<dbReference type="SMART" id="SM00271">
    <property type="entry name" value="DnaJ"/>
    <property type="match status" value="1"/>
</dbReference>
<feature type="compositionally biased region" description="Pro residues" evidence="2">
    <location>
        <begin position="113"/>
        <end position="131"/>
    </location>
</feature>
<sequence>MPRSERPTLSLPTISPVSFAQPTVAAPPPAVQSPQRPTMQGLTPVSVTPQPGPGVTLTAPTPGSPAAAAHRPTLPGIVPVSVTPLPMPPRPPAAPAEVPAVGRPPGVATAAGPPSPVLRPGTPPTMAPVVPPTAGASPTPRPGMPPPVVPAVAPAQASGLRPPVAAPARPAPPTIAPMAPAVPGIPAVPAVAASRPLAPAVPPVAPGIAPVVPPVAPAAAAAGAAPPPPPPAATGKGSLDPAQAAELEVRCSQLDQLDYFEVLKLPKDAAPAAIKKAFYSESRTYHPDRFYQLESKELKERVHELYKRITEAYYVLRDDTKRKKYLADVTGPERAQKLRFTENSEAETKAAVRKEQEEQIGTHPKGRQFYQLGASDLDAGRWSSAERNLKMALTYEPANARYKEKLAEAKKKLEEEAKSKGDSFKIK</sequence>
<feature type="region of interest" description="Disordered" evidence="2">
    <location>
        <begin position="1"/>
        <end position="168"/>
    </location>
</feature>
<dbReference type="Gene3D" id="1.10.287.110">
    <property type="entry name" value="DnaJ domain"/>
    <property type="match status" value="1"/>
</dbReference>
<proteinExistence type="predicted"/>
<evidence type="ECO:0000256" key="2">
    <source>
        <dbReference type="SAM" id="MobiDB-lite"/>
    </source>
</evidence>
<dbReference type="EMBL" id="FOAP01000010">
    <property type="protein sequence ID" value="SEM01095.1"/>
    <property type="molecule type" value="Genomic_DNA"/>
</dbReference>
<organism evidence="4 5">
    <name type="scientific">Stigmatella aurantiaca</name>
    <dbReference type="NCBI Taxonomy" id="41"/>
    <lineage>
        <taxon>Bacteria</taxon>
        <taxon>Pseudomonadati</taxon>
        <taxon>Myxococcota</taxon>
        <taxon>Myxococcia</taxon>
        <taxon>Myxococcales</taxon>
        <taxon>Cystobacterineae</taxon>
        <taxon>Archangiaceae</taxon>
        <taxon>Stigmatella</taxon>
    </lineage>
</organism>
<dbReference type="Proteomes" id="UP000182719">
    <property type="component" value="Unassembled WGS sequence"/>
</dbReference>
<feature type="domain" description="J" evidence="3">
    <location>
        <begin position="258"/>
        <end position="331"/>
    </location>
</feature>
<feature type="compositionally biased region" description="Pro residues" evidence="2">
    <location>
        <begin position="139"/>
        <end position="149"/>
    </location>
</feature>
<name>A0A1H7UWM8_STIAU</name>
<dbReference type="InterPro" id="IPR001623">
    <property type="entry name" value="DnaJ_domain"/>
</dbReference>
<dbReference type="PRINTS" id="PR00625">
    <property type="entry name" value="JDOMAIN"/>
</dbReference>
<dbReference type="InterPro" id="IPR051938">
    <property type="entry name" value="Apopto_cytoskel_mod"/>
</dbReference>
<accession>A0A1H7UWM8</accession>
<feature type="compositionally biased region" description="Polar residues" evidence="2">
    <location>
        <begin position="40"/>
        <end position="49"/>
    </location>
</feature>
<evidence type="ECO:0000313" key="5">
    <source>
        <dbReference type="Proteomes" id="UP000182719"/>
    </source>
</evidence>
<evidence type="ECO:0000313" key="4">
    <source>
        <dbReference type="EMBL" id="SEM01095.1"/>
    </source>
</evidence>
<dbReference type="PANTHER" id="PTHR44145:SF3">
    <property type="entry name" value="DNAJ HOMOLOG SUBFAMILY A MEMBER 3, MITOCHONDRIAL"/>
    <property type="match status" value="1"/>
</dbReference>
<dbReference type="AlphaFoldDB" id="A0A1H7UWM8"/>
<dbReference type="PANTHER" id="PTHR44145">
    <property type="entry name" value="DNAJ HOMOLOG SUBFAMILY A MEMBER 3, MITOCHONDRIAL"/>
    <property type="match status" value="1"/>
</dbReference>
<evidence type="ECO:0000256" key="1">
    <source>
        <dbReference type="ARBA" id="ARBA00023186"/>
    </source>
</evidence>
<dbReference type="CDD" id="cd06257">
    <property type="entry name" value="DnaJ"/>
    <property type="match status" value="1"/>
</dbReference>
<feature type="compositionally biased region" description="Low complexity" evidence="2">
    <location>
        <begin position="95"/>
        <end position="112"/>
    </location>
</feature>
<dbReference type="Pfam" id="PF00226">
    <property type="entry name" value="DnaJ"/>
    <property type="match status" value="1"/>
</dbReference>
<protein>
    <submittedName>
        <fullName evidence="4">DnaJ domain-containing protein</fullName>
    </submittedName>
</protein>
<feature type="region of interest" description="Disordered" evidence="2">
    <location>
        <begin position="219"/>
        <end position="239"/>
    </location>
</feature>
<dbReference type="SUPFAM" id="SSF46565">
    <property type="entry name" value="Chaperone J-domain"/>
    <property type="match status" value="1"/>
</dbReference>
<keyword evidence="5" id="KW-1185">Reference proteome</keyword>
<dbReference type="RefSeq" id="WP_245768714.1">
    <property type="nucleotide sequence ID" value="NZ_FOAP01000010.1"/>
</dbReference>
<evidence type="ECO:0000259" key="3">
    <source>
        <dbReference type="PROSITE" id="PS50076"/>
    </source>
</evidence>
<reference evidence="5" key="1">
    <citation type="submission" date="2016-10" db="EMBL/GenBank/DDBJ databases">
        <authorList>
            <person name="Varghese N."/>
            <person name="Submissions S."/>
        </authorList>
    </citation>
    <scope>NUCLEOTIDE SEQUENCE [LARGE SCALE GENOMIC DNA]</scope>
    <source>
        <strain evidence="5">DSM 17044</strain>
    </source>
</reference>
<dbReference type="PRINTS" id="PR01217">
    <property type="entry name" value="PRICHEXTENSN"/>
</dbReference>
<dbReference type="InterPro" id="IPR036869">
    <property type="entry name" value="J_dom_sf"/>
</dbReference>